<evidence type="ECO:0000313" key="1">
    <source>
        <dbReference type="EMBL" id="SVC94291.1"/>
    </source>
</evidence>
<dbReference type="AlphaFoldDB" id="A0A382RCK6"/>
<evidence type="ECO:0008006" key="2">
    <source>
        <dbReference type="Google" id="ProtNLM"/>
    </source>
</evidence>
<organism evidence="1">
    <name type="scientific">marine metagenome</name>
    <dbReference type="NCBI Taxonomy" id="408172"/>
    <lineage>
        <taxon>unclassified sequences</taxon>
        <taxon>metagenomes</taxon>
        <taxon>ecological metagenomes</taxon>
    </lineage>
</organism>
<name>A0A382RCK6_9ZZZZ</name>
<accession>A0A382RCK6</accession>
<reference evidence="1" key="1">
    <citation type="submission" date="2018-05" db="EMBL/GenBank/DDBJ databases">
        <authorList>
            <person name="Lanie J.A."/>
            <person name="Ng W.-L."/>
            <person name="Kazmierczak K.M."/>
            <person name="Andrzejewski T.M."/>
            <person name="Davidsen T.M."/>
            <person name="Wayne K.J."/>
            <person name="Tettelin H."/>
            <person name="Glass J.I."/>
            <person name="Rusch D."/>
            <person name="Podicherti R."/>
            <person name="Tsui H.-C.T."/>
            <person name="Winkler M.E."/>
        </authorList>
    </citation>
    <scope>NUCLEOTIDE SEQUENCE</scope>
</reference>
<proteinExistence type="predicted"/>
<feature type="non-terminal residue" evidence="1">
    <location>
        <position position="1"/>
    </location>
</feature>
<sequence>ESFHYSFAEGLLSGLQGFYNMWDNTVIKEFWESWGYNSESEMLESILKWEKLSHEQKLNQLRKNRDYIISNFDSEVIGEKYLKLFKGYD</sequence>
<protein>
    <recommendedName>
        <fullName evidence="2">Glycosyl transferase family 1 domain-containing protein</fullName>
    </recommendedName>
</protein>
<dbReference type="EMBL" id="UINC01120057">
    <property type="protein sequence ID" value="SVC94291.1"/>
    <property type="molecule type" value="Genomic_DNA"/>
</dbReference>
<gene>
    <name evidence="1" type="ORF">METZ01_LOCUS347145</name>
</gene>